<dbReference type="PANTHER" id="PTHR46665:SF2">
    <property type="entry name" value="BHLH TRANSCRIPTION FACTOR"/>
    <property type="match status" value="1"/>
</dbReference>
<reference evidence="2" key="1">
    <citation type="journal article" date="2018" name="DNA Res.">
        <title>Multiple hybrid de novo genome assembly of finger millet, an orphan allotetraploid crop.</title>
        <authorList>
            <person name="Hatakeyama M."/>
            <person name="Aluri S."/>
            <person name="Balachadran M.T."/>
            <person name="Sivarajan S.R."/>
            <person name="Patrignani A."/>
            <person name="Gruter S."/>
            <person name="Poveda L."/>
            <person name="Shimizu-Inatsugi R."/>
            <person name="Baeten J."/>
            <person name="Francoijs K.J."/>
            <person name="Nataraja K.N."/>
            <person name="Reddy Y.A.N."/>
            <person name="Phadnis S."/>
            <person name="Ravikumar R.L."/>
            <person name="Schlapbach R."/>
            <person name="Sreeman S.M."/>
            <person name="Shimizu K.K."/>
        </authorList>
    </citation>
    <scope>NUCLEOTIDE SEQUENCE</scope>
</reference>
<dbReference type="PANTHER" id="PTHR46665">
    <property type="entry name" value="TRANSCRIPTION FACTOR BHLH041-RELATED-RELATED"/>
    <property type="match status" value="1"/>
</dbReference>
<dbReference type="Pfam" id="PF23132">
    <property type="entry name" value="DUF7049"/>
    <property type="match status" value="1"/>
</dbReference>
<feature type="domain" description="DUF7049" evidence="1">
    <location>
        <begin position="7"/>
        <end position="94"/>
    </location>
</feature>
<evidence type="ECO:0000313" key="3">
    <source>
        <dbReference type="Proteomes" id="UP001054889"/>
    </source>
</evidence>
<gene>
    <name evidence="2" type="primary">gb20621</name>
    <name evidence="2" type="ORF">PR202_gb20621</name>
</gene>
<organism evidence="2 3">
    <name type="scientific">Eleusine coracana subsp. coracana</name>
    <dbReference type="NCBI Taxonomy" id="191504"/>
    <lineage>
        <taxon>Eukaryota</taxon>
        <taxon>Viridiplantae</taxon>
        <taxon>Streptophyta</taxon>
        <taxon>Embryophyta</taxon>
        <taxon>Tracheophyta</taxon>
        <taxon>Spermatophyta</taxon>
        <taxon>Magnoliopsida</taxon>
        <taxon>Liliopsida</taxon>
        <taxon>Poales</taxon>
        <taxon>Poaceae</taxon>
        <taxon>PACMAD clade</taxon>
        <taxon>Chloridoideae</taxon>
        <taxon>Cynodonteae</taxon>
        <taxon>Eleusininae</taxon>
        <taxon>Eleusine</taxon>
    </lineage>
</organism>
<reference evidence="2" key="2">
    <citation type="submission" date="2021-12" db="EMBL/GenBank/DDBJ databases">
        <title>Resequencing data analysis of finger millet.</title>
        <authorList>
            <person name="Hatakeyama M."/>
            <person name="Aluri S."/>
            <person name="Balachadran M.T."/>
            <person name="Sivarajan S.R."/>
            <person name="Poveda L."/>
            <person name="Shimizu-Inatsugi R."/>
            <person name="Schlapbach R."/>
            <person name="Sreeman S.M."/>
            <person name="Shimizu K.K."/>
        </authorList>
    </citation>
    <scope>NUCLEOTIDE SEQUENCE</scope>
</reference>
<protein>
    <recommendedName>
        <fullName evidence="1">DUF7049 domain-containing protein</fullName>
    </recommendedName>
</protein>
<comment type="caution">
    <text evidence="2">The sequence shown here is derived from an EMBL/GenBank/DDBJ whole genome shotgun (WGS) entry which is preliminary data.</text>
</comment>
<name>A0AAV5F904_ELECO</name>
<proteinExistence type="predicted"/>
<keyword evidence="3" id="KW-1185">Reference proteome</keyword>
<dbReference type="InterPro" id="IPR044658">
    <property type="entry name" value="bHLH92/bHLH041-like"/>
</dbReference>
<dbReference type="AlphaFoldDB" id="A0AAV5F904"/>
<accession>A0AAV5F904</accession>
<dbReference type="InterPro" id="IPR055477">
    <property type="entry name" value="DUF7049"/>
</dbReference>
<dbReference type="Proteomes" id="UP001054889">
    <property type="component" value="Unassembled WGS sequence"/>
</dbReference>
<evidence type="ECO:0000313" key="2">
    <source>
        <dbReference type="EMBL" id="GJN32143.1"/>
    </source>
</evidence>
<evidence type="ECO:0000259" key="1">
    <source>
        <dbReference type="Pfam" id="PF23132"/>
    </source>
</evidence>
<dbReference type="EMBL" id="BQKI01000083">
    <property type="protein sequence ID" value="GJN32143.1"/>
    <property type="molecule type" value="Genomic_DNA"/>
</dbReference>
<sequence>MEPRDLLCTLKILVRSRCNMTDVVLRTLQCLKDQVGHDVSLVSMNTSGSGSAEPQTNSSPGAVLTMQVKSSMLVGAQWEEQTVKDAVAKVVADALILPSSTAAQRIES</sequence>